<organism evidence="3">
    <name type="scientific">Brassica cretica</name>
    <name type="common">Mustard</name>
    <dbReference type="NCBI Taxonomy" id="69181"/>
    <lineage>
        <taxon>Eukaryota</taxon>
        <taxon>Viridiplantae</taxon>
        <taxon>Streptophyta</taxon>
        <taxon>Embryophyta</taxon>
        <taxon>Tracheophyta</taxon>
        <taxon>Spermatophyta</taxon>
        <taxon>Magnoliopsida</taxon>
        <taxon>eudicotyledons</taxon>
        <taxon>Gunneridae</taxon>
        <taxon>Pentapetalae</taxon>
        <taxon>rosids</taxon>
        <taxon>malvids</taxon>
        <taxon>Brassicales</taxon>
        <taxon>Brassicaceae</taxon>
        <taxon>Brassiceae</taxon>
        <taxon>Brassica</taxon>
    </lineage>
</organism>
<dbReference type="AlphaFoldDB" id="A0A8S9LA94"/>
<evidence type="ECO:0008006" key="4">
    <source>
        <dbReference type="Google" id="ProtNLM"/>
    </source>
</evidence>
<dbReference type="InterPro" id="IPR026960">
    <property type="entry name" value="RVT-Znf"/>
</dbReference>
<dbReference type="Pfam" id="PF13966">
    <property type="entry name" value="zf-RVT"/>
    <property type="match status" value="1"/>
</dbReference>
<dbReference type="InterPro" id="IPR044730">
    <property type="entry name" value="RNase_H-like_dom_plant"/>
</dbReference>
<protein>
    <recommendedName>
        <fullName evidence="4">Reverse transcriptase zinc-binding domain-containing protein</fullName>
    </recommendedName>
</protein>
<evidence type="ECO:0000259" key="2">
    <source>
        <dbReference type="Pfam" id="PF13966"/>
    </source>
</evidence>
<accession>A0A8S9LA94</accession>
<dbReference type="CDD" id="cd06222">
    <property type="entry name" value="RNase_H_like"/>
    <property type="match status" value="1"/>
</dbReference>
<gene>
    <name evidence="3" type="ORF">F2Q70_00026103</name>
</gene>
<evidence type="ECO:0000259" key="1">
    <source>
        <dbReference type="Pfam" id="PF13456"/>
    </source>
</evidence>
<dbReference type="InterPro" id="IPR036397">
    <property type="entry name" value="RNaseH_sf"/>
</dbReference>
<dbReference type="InterPro" id="IPR002156">
    <property type="entry name" value="RNaseH_domain"/>
</dbReference>
<name>A0A8S9LA94_BRACR</name>
<reference evidence="3" key="1">
    <citation type="submission" date="2019-12" db="EMBL/GenBank/DDBJ databases">
        <title>Genome sequencing and annotation of Brassica cretica.</title>
        <authorList>
            <person name="Studholme D.J."/>
            <person name="Sarris P.F."/>
        </authorList>
    </citation>
    <scope>NUCLEOTIDE SEQUENCE</scope>
    <source>
        <strain evidence="3">PFS-102/07</strain>
        <tissue evidence="3">Leaf</tissue>
    </source>
</reference>
<dbReference type="PANTHER" id="PTHR47074:SF53">
    <property type="entry name" value="REVERSE TRANSCRIPTASE-LIKE PROTEIN"/>
    <property type="match status" value="1"/>
</dbReference>
<dbReference type="EMBL" id="QGKY02000094">
    <property type="protein sequence ID" value="KAF2602463.1"/>
    <property type="molecule type" value="Genomic_DNA"/>
</dbReference>
<sequence length="428" mass="49230">MDEDPRRPVNKQILYELNFRVKDLLDQNNRWRMEMLVEVFPEIEVKRILDLQIGGREDKHIWAYTNHGAYTVKTGYWLLSNLEARRTANITALEQQRLALKWRVWKIATAPKIRMFLWRVLSGALAVADRLQSRGLNVQSTCSLCRNEPKTINHMLFHCVKAQELWQLARCPCPRQGFSLTLEENLVFLFDFMENQADGACNARHLPWLLWNIWRNRNSIMYAETQKSPGFWVSNAEEEASLWFDVKEQAKLTERQNNSPRDKERWCPPTQGIVKCNVHVNWRNKSLQCGGAWMARDHTGNVLFHGRDAFTPSTSRLAAELRGIIWVLQSANDLHLHIISIASDHSEMIEAISTPGSWPRFHCLLEKIGALCSLFSSVAFEVEGAHANIIARDIAKSMLKDGWFQSYLALGGPALLHQCIAAEASRQD</sequence>
<dbReference type="Gene3D" id="3.30.420.10">
    <property type="entry name" value="Ribonuclease H-like superfamily/Ribonuclease H"/>
    <property type="match status" value="1"/>
</dbReference>
<dbReference type="PANTHER" id="PTHR47074">
    <property type="entry name" value="BNAC02G40300D PROTEIN"/>
    <property type="match status" value="1"/>
</dbReference>
<feature type="domain" description="Reverse transcriptase zinc-binding" evidence="2">
    <location>
        <begin position="99"/>
        <end position="166"/>
    </location>
</feature>
<proteinExistence type="predicted"/>
<dbReference type="GO" id="GO:0003676">
    <property type="term" value="F:nucleic acid binding"/>
    <property type="evidence" value="ECO:0007669"/>
    <property type="project" value="InterPro"/>
</dbReference>
<dbReference type="GO" id="GO:0004523">
    <property type="term" value="F:RNA-DNA hybrid ribonuclease activity"/>
    <property type="evidence" value="ECO:0007669"/>
    <property type="project" value="InterPro"/>
</dbReference>
<dbReference type="InterPro" id="IPR052929">
    <property type="entry name" value="RNase_H-like_EbsB-rel"/>
</dbReference>
<comment type="caution">
    <text evidence="3">The sequence shown here is derived from an EMBL/GenBank/DDBJ whole genome shotgun (WGS) entry which is preliminary data.</text>
</comment>
<evidence type="ECO:0000313" key="3">
    <source>
        <dbReference type="EMBL" id="KAF2602463.1"/>
    </source>
</evidence>
<feature type="domain" description="RNase H type-1" evidence="1">
    <location>
        <begin position="277"/>
        <end position="397"/>
    </location>
</feature>
<dbReference type="Pfam" id="PF13456">
    <property type="entry name" value="RVT_3"/>
    <property type="match status" value="1"/>
</dbReference>